<sequence>MAEQRDETLNGQLVDRQDRNADDPSARASQQSSAGEGAQAPSGAISSLALRDIPVPDYCDVVIVPTRGVAIEDPRVWAEAIFSHENTPLSTRGLRALRDEAVRLFDMVPPPEKQYVADEVRGSEALIKDDDQNLSLRIGVALLPGGELLQVTTAVKYRSVRGRLAWAPRRLMHAAAVNALARRAPTTVRRRQVGPRTTGPAQLSERSERRSISRGRFLGRAGGRSTDRDA</sequence>
<comment type="caution">
    <text evidence="2">The sequence shown here is derived from an EMBL/GenBank/DDBJ whole genome shotgun (WGS) entry which is preliminary data.</text>
</comment>
<feature type="region of interest" description="Disordered" evidence="1">
    <location>
        <begin position="186"/>
        <end position="230"/>
    </location>
</feature>
<evidence type="ECO:0000256" key="1">
    <source>
        <dbReference type="SAM" id="MobiDB-lite"/>
    </source>
</evidence>
<accession>A0A2U2RHY0</accession>
<dbReference type="AlphaFoldDB" id="A0A2U2RHY0"/>
<dbReference type="Proteomes" id="UP000245590">
    <property type="component" value="Unassembled WGS sequence"/>
</dbReference>
<feature type="region of interest" description="Disordered" evidence="1">
    <location>
        <begin position="1"/>
        <end position="40"/>
    </location>
</feature>
<evidence type="ECO:0000313" key="2">
    <source>
        <dbReference type="EMBL" id="PWH05460.1"/>
    </source>
</evidence>
<keyword evidence="3" id="KW-1185">Reference proteome</keyword>
<evidence type="ECO:0008006" key="4">
    <source>
        <dbReference type="Google" id="ProtNLM"/>
    </source>
</evidence>
<proteinExistence type="predicted"/>
<reference evidence="2 3" key="1">
    <citation type="submission" date="2018-05" db="EMBL/GenBank/DDBJ databases">
        <title>Brachybacterium sp. M1HQ-2T, whole genome shotgun sequence.</title>
        <authorList>
            <person name="Tuo L."/>
        </authorList>
    </citation>
    <scope>NUCLEOTIDE SEQUENCE [LARGE SCALE GENOMIC DNA]</scope>
    <source>
        <strain evidence="2 3">M1HQ-2</strain>
    </source>
</reference>
<dbReference type="RefSeq" id="WP_109276424.1">
    <property type="nucleotide sequence ID" value="NZ_QFKX01000005.1"/>
</dbReference>
<protein>
    <recommendedName>
        <fullName evidence="4">DUF2867 domain-containing protein</fullName>
    </recommendedName>
</protein>
<feature type="compositionally biased region" description="Basic and acidic residues" evidence="1">
    <location>
        <begin position="15"/>
        <end position="25"/>
    </location>
</feature>
<name>A0A2U2RHY0_9MICO</name>
<evidence type="ECO:0000313" key="3">
    <source>
        <dbReference type="Proteomes" id="UP000245590"/>
    </source>
</evidence>
<gene>
    <name evidence="2" type="ORF">DEO23_12865</name>
</gene>
<dbReference type="OrthoDB" id="4470938at2"/>
<organism evidence="2 3">
    <name type="scientific">Brachybacterium endophyticum</name>
    <dbReference type="NCBI Taxonomy" id="2182385"/>
    <lineage>
        <taxon>Bacteria</taxon>
        <taxon>Bacillati</taxon>
        <taxon>Actinomycetota</taxon>
        <taxon>Actinomycetes</taxon>
        <taxon>Micrococcales</taxon>
        <taxon>Dermabacteraceae</taxon>
        <taxon>Brachybacterium</taxon>
    </lineage>
</organism>
<dbReference type="EMBL" id="QFKX01000005">
    <property type="protein sequence ID" value="PWH05460.1"/>
    <property type="molecule type" value="Genomic_DNA"/>
</dbReference>